<dbReference type="AlphaFoldDB" id="A0A0M0BPI6"/>
<sequence>MAGTRYEVRVKLHGDFVRVDGGEITVGLTSKPERGRANAELIRKLAEHFDVPSPQVRIVSGFKSRRKIVEILEA</sequence>
<organism evidence="2 3">
    <name type="scientific">miscellaneous Crenarchaeota group-15 archaeon DG-45</name>
    <dbReference type="NCBI Taxonomy" id="1685127"/>
    <lineage>
        <taxon>Archaea</taxon>
        <taxon>Candidatus Bathyarchaeota</taxon>
        <taxon>MCG-15</taxon>
    </lineage>
</organism>
<dbReference type="InterPro" id="IPR003746">
    <property type="entry name" value="DUF167"/>
</dbReference>
<dbReference type="SUPFAM" id="SSF69786">
    <property type="entry name" value="YggU-like"/>
    <property type="match status" value="1"/>
</dbReference>
<dbReference type="SMART" id="SM01152">
    <property type="entry name" value="DUF167"/>
    <property type="match status" value="1"/>
</dbReference>
<proteinExistence type="inferred from homology"/>
<dbReference type="Pfam" id="PF02594">
    <property type="entry name" value="DUF167"/>
    <property type="match status" value="1"/>
</dbReference>
<evidence type="ECO:0000256" key="1">
    <source>
        <dbReference type="ARBA" id="ARBA00010364"/>
    </source>
</evidence>
<evidence type="ECO:0000313" key="3">
    <source>
        <dbReference type="Proteomes" id="UP000037210"/>
    </source>
</evidence>
<accession>A0A0M0BPI6</accession>
<gene>
    <name evidence="2" type="ORF">AC482_03785</name>
</gene>
<reference evidence="2 3" key="1">
    <citation type="submission" date="2015-06" db="EMBL/GenBank/DDBJ databases">
        <title>New insights into the roles of widespread benthic archaea in carbon and nitrogen cycling.</title>
        <authorList>
            <person name="Lazar C.S."/>
            <person name="Baker B.J."/>
            <person name="Seitz K.W."/>
            <person name="Hyde A.S."/>
            <person name="Dick G.J."/>
            <person name="Hinrichs K.-U."/>
            <person name="Teske A.P."/>
        </authorList>
    </citation>
    <scope>NUCLEOTIDE SEQUENCE [LARGE SCALE GENOMIC DNA]</scope>
    <source>
        <strain evidence="2">DG-45</strain>
    </source>
</reference>
<name>A0A0M0BPI6_9ARCH</name>
<protein>
    <submittedName>
        <fullName evidence="2">Uncharacterized protein</fullName>
    </submittedName>
</protein>
<dbReference type="EMBL" id="LFWZ01000031">
    <property type="protein sequence ID" value="KON30458.1"/>
    <property type="molecule type" value="Genomic_DNA"/>
</dbReference>
<comment type="similarity">
    <text evidence="1">Belongs to the UPF0235 family.</text>
</comment>
<dbReference type="Gene3D" id="3.30.1200.10">
    <property type="entry name" value="YggU-like"/>
    <property type="match status" value="1"/>
</dbReference>
<evidence type="ECO:0000313" key="2">
    <source>
        <dbReference type="EMBL" id="KON30458.1"/>
    </source>
</evidence>
<dbReference type="NCBIfam" id="TIGR00251">
    <property type="entry name" value="DUF167 family protein"/>
    <property type="match status" value="1"/>
</dbReference>
<dbReference type="Proteomes" id="UP000037210">
    <property type="component" value="Unassembled WGS sequence"/>
</dbReference>
<dbReference type="InterPro" id="IPR036591">
    <property type="entry name" value="YggU-like_sf"/>
</dbReference>
<comment type="caution">
    <text evidence="2">The sequence shown here is derived from an EMBL/GenBank/DDBJ whole genome shotgun (WGS) entry which is preliminary data.</text>
</comment>